<dbReference type="Proteomes" id="UP000515158">
    <property type="component" value="Unplaced"/>
</dbReference>
<dbReference type="Pfam" id="PF02146">
    <property type="entry name" value="SIR2"/>
    <property type="match status" value="1"/>
</dbReference>
<dbReference type="GeneID" id="117639602"/>
<feature type="binding site" evidence="5 6">
    <location>
        <position position="180"/>
    </location>
    <ligand>
        <name>Zn(2+)</name>
        <dbReference type="ChEBI" id="CHEBI:29105"/>
    </ligand>
</feature>
<gene>
    <name evidence="9" type="primary">LOC117639602</name>
</gene>
<dbReference type="InterPro" id="IPR050134">
    <property type="entry name" value="NAD-dep_sirtuin_deacylases"/>
</dbReference>
<comment type="catalytic activity">
    <reaction evidence="5">
        <text>N(6)-acetyl-L-lysyl-[protein] + NAD(+) + H2O = 2''-O-acetyl-ADP-D-ribose + nicotinamide + L-lysyl-[protein]</text>
        <dbReference type="Rhea" id="RHEA:43636"/>
        <dbReference type="Rhea" id="RHEA-COMP:9752"/>
        <dbReference type="Rhea" id="RHEA-COMP:10731"/>
        <dbReference type="ChEBI" id="CHEBI:15377"/>
        <dbReference type="ChEBI" id="CHEBI:17154"/>
        <dbReference type="ChEBI" id="CHEBI:29969"/>
        <dbReference type="ChEBI" id="CHEBI:57540"/>
        <dbReference type="ChEBI" id="CHEBI:61930"/>
        <dbReference type="ChEBI" id="CHEBI:83767"/>
        <dbReference type="EC" id="2.3.1.286"/>
    </reaction>
</comment>
<comment type="subcellular location">
    <subcellularLocation>
        <location evidence="5">Mitochondrion matrix</location>
    </subcellularLocation>
</comment>
<evidence type="ECO:0000256" key="1">
    <source>
        <dbReference type="ARBA" id="ARBA00022679"/>
    </source>
</evidence>
<evidence type="ECO:0000256" key="6">
    <source>
        <dbReference type="PROSITE-ProRule" id="PRU00236"/>
    </source>
</evidence>
<name>A0A6P8Y5R9_THRPL</name>
<feature type="binding site" evidence="5">
    <location>
        <position position="312"/>
    </location>
    <ligand>
        <name>NAD(+)</name>
        <dbReference type="ChEBI" id="CHEBI:57540"/>
    </ligand>
</feature>
<dbReference type="EC" id="2.3.1.-" evidence="5"/>
<feature type="active site" description="Proton acceptor" evidence="5 6">
    <location>
        <position position="169"/>
    </location>
</feature>
<dbReference type="OrthoDB" id="424302at2759"/>
<feature type="binding site" evidence="5">
    <location>
        <begin position="69"/>
        <end position="89"/>
    </location>
    <ligand>
        <name>NAD(+)</name>
        <dbReference type="ChEBI" id="CHEBI:57540"/>
    </ligand>
</feature>
<keyword evidence="1 5" id="KW-0808">Transferase</keyword>
<dbReference type="InterPro" id="IPR029035">
    <property type="entry name" value="DHS-like_NAD/FAD-binding_dom"/>
</dbReference>
<keyword evidence="3 5" id="KW-0862">Zinc</keyword>
<dbReference type="GO" id="GO:0070403">
    <property type="term" value="F:NAD+ binding"/>
    <property type="evidence" value="ECO:0007669"/>
    <property type="project" value="UniProtKB-UniRule"/>
</dbReference>
<dbReference type="InterPro" id="IPR003000">
    <property type="entry name" value="Sirtuin"/>
</dbReference>
<organism evidence="9">
    <name type="scientific">Thrips palmi</name>
    <name type="common">Melon thrips</name>
    <dbReference type="NCBI Taxonomy" id="161013"/>
    <lineage>
        <taxon>Eukaryota</taxon>
        <taxon>Metazoa</taxon>
        <taxon>Ecdysozoa</taxon>
        <taxon>Arthropoda</taxon>
        <taxon>Hexapoda</taxon>
        <taxon>Insecta</taxon>
        <taxon>Pterygota</taxon>
        <taxon>Neoptera</taxon>
        <taxon>Paraneoptera</taxon>
        <taxon>Thysanoptera</taxon>
        <taxon>Terebrantia</taxon>
        <taxon>Thripoidea</taxon>
        <taxon>Thripidae</taxon>
        <taxon>Thrips</taxon>
    </lineage>
</organism>
<comment type="cofactor">
    <cofactor evidence="5">
        <name>Zn(2+)</name>
        <dbReference type="ChEBI" id="CHEBI:29105"/>
    </cofactor>
    <text evidence="5">Binds 1 zinc ion per subunit.</text>
</comment>
<dbReference type="KEGG" id="tpal:117639602"/>
<feature type="binding site" evidence="5 6">
    <location>
        <position position="231"/>
    </location>
    <ligand>
        <name>Zn(2+)</name>
        <dbReference type="ChEBI" id="CHEBI:29105"/>
    </ligand>
</feature>
<dbReference type="HAMAP" id="MF_01967">
    <property type="entry name" value="Sirtuin_ClassII"/>
    <property type="match status" value="1"/>
</dbReference>
<dbReference type="InParanoid" id="A0A6P8Y5R9"/>
<evidence type="ECO:0000256" key="3">
    <source>
        <dbReference type="ARBA" id="ARBA00022833"/>
    </source>
</evidence>
<dbReference type="Gene3D" id="3.40.50.1220">
    <property type="entry name" value="TPP-binding domain"/>
    <property type="match status" value="1"/>
</dbReference>
<evidence type="ECO:0000256" key="4">
    <source>
        <dbReference type="ARBA" id="ARBA00023027"/>
    </source>
</evidence>
<feature type="binding site" evidence="5 6">
    <location>
        <position position="228"/>
    </location>
    <ligand>
        <name>Zn(2+)</name>
        <dbReference type="ChEBI" id="CHEBI:29105"/>
    </ligand>
</feature>
<dbReference type="PROSITE" id="PS50305">
    <property type="entry name" value="SIRTUIN"/>
    <property type="match status" value="1"/>
</dbReference>
<evidence type="ECO:0000313" key="8">
    <source>
        <dbReference type="Proteomes" id="UP000515158"/>
    </source>
</evidence>
<dbReference type="NCBIfam" id="NF003738">
    <property type="entry name" value="PRK05333.1"/>
    <property type="match status" value="1"/>
</dbReference>
<dbReference type="CDD" id="cd01409">
    <property type="entry name" value="SIRT4"/>
    <property type="match status" value="1"/>
</dbReference>
<feature type="binding site" evidence="5">
    <location>
        <begin position="151"/>
        <end position="154"/>
    </location>
    <ligand>
        <name>NAD(+)</name>
        <dbReference type="ChEBI" id="CHEBI:57540"/>
    </ligand>
</feature>
<evidence type="ECO:0000256" key="2">
    <source>
        <dbReference type="ARBA" id="ARBA00022723"/>
    </source>
</evidence>
<proteinExistence type="inferred from homology"/>
<evidence type="ECO:0000313" key="9">
    <source>
        <dbReference type="RefSeq" id="XP_034231326.1"/>
    </source>
</evidence>
<accession>A0A6P8Y5R9</accession>
<dbReference type="GO" id="GO:0005759">
    <property type="term" value="C:mitochondrial matrix"/>
    <property type="evidence" value="ECO:0007669"/>
    <property type="project" value="UniProtKB-SubCell"/>
</dbReference>
<dbReference type="PANTHER" id="PTHR11085">
    <property type="entry name" value="NAD-DEPENDENT PROTEIN DEACYLASE SIRTUIN-5, MITOCHONDRIAL-RELATED"/>
    <property type="match status" value="1"/>
</dbReference>
<feature type="binding site" evidence="5 6">
    <location>
        <position position="177"/>
    </location>
    <ligand>
        <name>Zn(2+)</name>
        <dbReference type="ChEBI" id="CHEBI:29105"/>
    </ligand>
</feature>
<keyword evidence="4 5" id="KW-0520">NAD</keyword>
<evidence type="ECO:0000256" key="5">
    <source>
        <dbReference type="HAMAP-Rule" id="MF_03161"/>
    </source>
</evidence>
<dbReference type="InterPro" id="IPR026590">
    <property type="entry name" value="Ssirtuin_cat_dom"/>
</dbReference>
<keyword evidence="5" id="KW-0496">Mitochondrion</keyword>
<dbReference type="PANTHER" id="PTHR11085:SF10">
    <property type="entry name" value="NAD-DEPENDENT PROTEIN DEACYLASE SIRTUIN-5, MITOCHONDRIAL-RELATED"/>
    <property type="match status" value="1"/>
</dbReference>
<reference evidence="9" key="1">
    <citation type="submission" date="2025-08" db="UniProtKB">
        <authorList>
            <consortium name="RefSeq"/>
        </authorList>
    </citation>
    <scope>IDENTIFICATION</scope>
    <source>
        <tissue evidence="9">Total insect</tissue>
    </source>
</reference>
<dbReference type="InterPro" id="IPR026587">
    <property type="entry name" value="Sirtuin_class_II"/>
</dbReference>
<dbReference type="GO" id="GO:0008270">
    <property type="term" value="F:zinc ion binding"/>
    <property type="evidence" value="ECO:0007669"/>
    <property type="project" value="UniProtKB-UniRule"/>
</dbReference>
<feature type="binding site" evidence="5">
    <location>
        <begin position="268"/>
        <end position="270"/>
    </location>
    <ligand>
        <name>NAD(+)</name>
        <dbReference type="ChEBI" id="CHEBI:57540"/>
    </ligand>
</feature>
<comment type="function">
    <text evidence="5">NAD-dependent protein deacylase. Catalyzes the NAD-dependent hydrolysis of acyl groups from lysine residues.</text>
</comment>
<sequence>MFVRPLKEIPCHSHVTLRVSHYMGRIAGRRHQHQSSSSYVPKHLPAKEEDIEKLDRLMAVSKNLVVLTGAGISTESGIPDYRSEGVGLYARSTNRPVQYRDFLKSESARKRYWARNYVGWPRFSSFEPNATHLSISKLVNEEGVVRSVVTQNVDSLHIKAKTKNVIELHGSAFRVVCLGCTFTIERHAFQNLLTQLNPEMQIVQQTMRPDGDVEMNQEQVEGFNVPSCPSCKGLLKPDIVFFGDNVPKDRVEAVRNEVKLCDGLLVLGTSLTVFSAYRIVLQAAELHKSIAIVNIGETRGDKLASIKISAKCGDVIPQLCR</sequence>
<comment type="similarity">
    <text evidence="5">Belongs to the sirtuin family. Class II subfamily.</text>
</comment>
<dbReference type="Gene3D" id="3.30.1600.10">
    <property type="entry name" value="SIR2/SIRT2 'Small Domain"/>
    <property type="match status" value="1"/>
</dbReference>
<dbReference type="RefSeq" id="XP_034231326.1">
    <property type="nucleotide sequence ID" value="XM_034375435.1"/>
</dbReference>
<keyword evidence="2 5" id="KW-0479">Metal-binding</keyword>
<dbReference type="GO" id="GO:0017136">
    <property type="term" value="F:histone deacetylase activity, NAD-dependent"/>
    <property type="evidence" value="ECO:0007669"/>
    <property type="project" value="TreeGrafter"/>
</dbReference>
<keyword evidence="8" id="KW-1185">Reference proteome</keyword>
<dbReference type="FunCoup" id="A0A6P8Y5R9">
    <property type="interactions" value="1328"/>
</dbReference>
<dbReference type="AlphaFoldDB" id="A0A6P8Y5R9"/>
<feature type="domain" description="Deacetylase sirtuin-type" evidence="7">
    <location>
        <begin position="44"/>
        <end position="321"/>
    </location>
</feature>
<dbReference type="SUPFAM" id="SSF52467">
    <property type="entry name" value="DHS-like NAD/FAD-binding domain"/>
    <property type="match status" value="1"/>
</dbReference>
<evidence type="ECO:0000259" key="7">
    <source>
        <dbReference type="PROSITE" id="PS50305"/>
    </source>
</evidence>
<dbReference type="InterPro" id="IPR026591">
    <property type="entry name" value="Sirtuin_cat_small_dom_sf"/>
</dbReference>
<feature type="binding site" evidence="5">
    <location>
        <begin position="294"/>
        <end position="296"/>
    </location>
    <ligand>
        <name>NAD(+)</name>
        <dbReference type="ChEBI" id="CHEBI:57540"/>
    </ligand>
</feature>
<protein>
    <recommendedName>
        <fullName evidence="5">NAD-dependent protein deacylase</fullName>
        <ecNumber evidence="5">2.3.1.-</ecNumber>
    </recommendedName>
    <alternativeName>
        <fullName evidence="5">Regulatory protein SIR2 homolog</fullName>
    </alternativeName>
</protein>